<evidence type="ECO:0000313" key="1">
    <source>
        <dbReference type="EMBL" id="NIE45249.1"/>
    </source>
</evidence>
<dbReference type="EMBL" id="GIKN01002976">
    <property type="protein sequence ID" value="NIE45249.1"/>
    <property type="molecule type" value="Transcribed_RNA"/>
</dbReference>
<organism evidence="1">
    <name type="scientific">Rhipicephalus microplus</name>
    <name type="common">Cattle tick</name>
    <name type="synonym">Boophilus microplus</name>
    <dbReference type="NCBI Taxonomy" id="6941"/>
    <lineage>
        <taxon>Eukaryota</taxon>
        <taxon>Metazoa</taxon>
        <taxon>Ecdysozoa</taxon>
        <taxon>Arthropoda</taxon>
        <taxon>Chelicerata</taxon>
        <taxon>Arachnida</taxon>
        <taxon>Acari</taxon>
        <taxon>Parasitiformes</taxon>
        <taxon>Ixodida</taxon>
        <taxon>Ixodoidea</taxon>
        <taxon>Ixodidae</taxon>
        <taxon>Rhipicephalinae</taxon>
        <taxon>Rhipicephalus</taxon>
        <taxon>Boophilus</taxon>
    </lineage>
</organism>
<reference evidence="1" key="1">
    <citation type="submission" date="2020-03" db="EMBL/GenBank/DDBJ databases">
        <title>A transcriptome and proteome of the tick Rhipicephalus microplus shaped by the genetic composition of its hosts and developmental stage.</title>
        <authorList>
            <person name="Garcia G.R."/>
            <person name="Ribeiro J.M.C."/>
            <person name="Maruyama S.R."/>
            <person name="Gardinasse L.G."/>
            <person name="Nelson K."/>
            <person name="Ferreira B.R."/>
            <person name="Andrade T.G."/>
            <person name="Santos I.K.F.M."/>
        </authorList>
    </citation>
    <scope>NUCLEOTIDE SEQUENCE</scope>
    <source>
        <strain evidence="1">NSGR</strain>
        <tissue evidence="1">Salivary glands</tissue>
    </source>
</reference>
<dbReference type="VEuPathDB" id="VectorBase:LOC119179718"/>
<dbReference type="AlphaFoldDB" id="A0A6G5A387"/>
<accession>A0A6G5A387</accession>
<name>A0A6G5A387_RHIMP</name>
<sequence length="144" mass="16029">MGNWASYTARSLEAVTMKFLTALLVATLTGLLTRGSRNPYFIGKMVIVNGTCRYRGYGIPEAVCLDLSIPCISVCCKAKKSQLVLTGCPAPKSFTGTVRERDPFWPSCCINWPTSPVAPLVEERSLATEDEHLHMSSYRYRSWN</sequence>
<proteinExistence type="predicted"/>
<protein>
    <submittedName>
        <fullName evidence="1">Putative 8.9 kDa family member</fullName>
    </submittedName>
</protein>